<sequence length="1539" mass="174996">MACHLKQYPKSDSIVRTKKKKFKKSGRRNTKRNKIQSGGSASQLTPLPSQNLTKSKSYLLWKALENANYNYDFCKGVISGMNSTLADYAIHGKIMEDAETLMSDYIHQILPLKEEQLSTSKESEISDISQTNSNKIDVINNNSDSDSDSDDDETEGEKKLRLSQEKMRRESEEQMKKLRELRAKGKFGIIQTGQDKIAETEFSQMKQTLMTGGDIITDQASNLISTSNEMNPQFYKVRMDKKFDPNTVEEKTIREDYLAMMLAELKQPFENNHDFRKSNLKSKPLLSKFDEIFSRLFTENSEIIAYKELKTVEPVTSLLKKDLYTNEFGYMISIFNYLNSVRVDDIFFWKSFSIDKSKLKDSIKKWCNKKNGYIYDIKPEGNDDDDGDDDDTEYFYCTQNLKTVRNSPYKLGIEKLHYQFKDAGDNYKRLLPLFDDNVSEVFAVPDEEYAYKSAISVTEGIGTKSIKTMFPFIGQLVNSAMLLDPATRPPVSDNDFNLSKLQKIQSAQGHFTPPFQVPNMKTIKQFQLLLNLNYDKAFITRIATTRVLNGMFKRHGVSKDLVQEEELTESNDSDIIEDSDVPNNDISSLFNVGFKFEADKYTALIFKVQLPAKTSNDTNQYEIYFKDFEISNIDKYVTSAENDKQPTDDSHLRLWRLARLVYDNILPNKGIRSLKNVEPNTIFKMIVLSFKADGDANQVEFVRHLKNVLIENKHGQPKIATFLNELVDKIFISTNDKNTFTQAVLYDTPSLLIGPSFKSVDVDIEGETTLNSAVSEPSSQSIGSAVASVEETFKSFLNAIDTMENESSIEEASIIEPLLGNKTKFHADTQSCISTYKMLLDDTPERVRINISTFLKDLFELNVNDVNNESIINGNEFPVIPSEKLNKYLTESGVKEFNLKLNNTIGNDETVLESLKTFRKLLVDMSNAKNFILNYNTQIECTKEILHNQLITILTVLTEVSPRGGVGPRITSQIKSLLCKKGNKHGCIDPKEMKNFSNRAVFADYANMYISEIDQMLTNEKKRKGQELSKFLNYIRVYEGDKEINNTTIASKVVTTMNKYVEKVESNEVQANLKPTKTIIFKKINLLTNPDNAIPSSIATDLTDIFGIEGLGSNVNQQIQDVLAGNPREVVTGISEELANVHASYVKKDNNEIITNPYYDFTYSIETEIKNTTSPINETTLERVIDNILKPSTILKSSTTLHKYKCLPAIDVKNDYKTSVEKLTGVTYFKWAQLFGNNSDRNMMKLLDELMTELETNDIFKFISDYHIPVKDASGKDKIKKDGTIQTKVVIVQSTVTIPNLILSHDNFMDNMTGLLDIVKANNNTDLAEDIYKIPKLPEEVDVYRKISKMLTAFEIIQKDSVSASNVYLTVYEQLKCLNDYILQYNDIVKEIQSAALFYNNKMSQERERMENTLNINVKLKFYEVIRDMTKDINQELADLNSYENESVMMANNSNADTHKADNTPETHTSVQSASSGQQSSPVTTRSQSRAAANLPSSSRMTRSQTKAAAGNNKGGCGRNWKSGSKRTRKRRKRIYTLE</sequence>
<feature type="compositionally biased region" description="Acidic residues" evidence="1">
    <location>
        <begin position="145"/>
        <end position="155"/>
    </location>
</feature>
<accession>A0A6C0JDM4</accession>
<feature type="region of interest" description="Disordered" evidence="1">
    <location>
        <begin position="116"/>
        <end position="172"/>
    </location>
</feature>
<feature type="compositionally biased region" description="Low complexity" evidence="1">
    <location>
        <begin position="132"/>
        <end position="144"/>
    </location>
</feature>
<evidence type="ECO:0000256" key="1">
    <source>
        <dbReference type="SAM" id="MobiDB-lite"/>
    </source>
</evidence>
<protein>
    <submittedName>
        <fullName evidence="2">Uncharacterized protein</fullName>
    </submittedName>
</protein>
<reference evidence="2" key="1">
    <citation type="journal article" date="2020" name="Nature">
        <title>Giant virus diversity and host interactions through global metagenomics.</title>
        <authorList>
            <person name="Schulz F."/>
            <person name="Roux S."/>
            <person name="Paez-Espino D."/>
            <person name="Jungbluth S."/>
            <person name="Walsh D.A."/>
            <person name="Denef V.J."/>
            <person name="McMahon K.D."/>
            <person name="Konstantinidis K.T."/>
            <person name="Eloe-Fadrosh E.A."/>
            <person name="Kyrpides N.C."/>
            <person name="Woyke T."/>
        </authorList>
    </citation>
    <scope>NUCLEOTIDE SEQUENCE</scope>
    <source>
        <strain evidence="2">GVMAG-M-3300025880-76</strain>
    </source>
</reference>
<dbReference type="EMBL" id="MN740360">
    <property type="protein sequence ID" value="QHU02617.1"/>
    <property type="molecule type" value="Genomic_DNA"/>
</dbReference>
<evidence type="ECO:0000313" key="2">
    <source>
        <dbReference type="EMBL" id="QHU02617.1"/>
    </source>
</evidence>
<feature type="compositionally biased region" description="Basic residues" evidence="1">
    <location>
        <begin position="1524"/>
        <end position="1539"/>
    </location>
</feature>
<name>A0A6C0JDM4_9ZZZZ</name>
<proteinExistence type="predicted"/>
<feature type="compositionally biased region" description="Basic and acidic residues" evidence="1">
    <location>
        <begin position="156"/>
        <end position="172"/>
    </location>
</feature>
<feature type="compositionally biased region" description="Polar residues" evidence="1">
    <location>
        <begin position="1482"/>
        <end position="1506"/>
    </location>
</feature>
<feature type="compositionally biased region" description="Polar residues" evidence="1">
    <location>
        <begin position="35"/>
        <end position="48"/>
    </location>
</feature>
<feature type="region of interest" description="Disordered" evidence="1">
    <location>
        <begin position="15"/>
        <end position="48"/>
    </location>
</feature>
<feature type="compositionally biased region" description="Low complexity" evidence="1">
    <location>
        <begin position="1470"/>
        <end position="1481"/>
    </location>
</feature>
<feature type="compositionally biased region" description="Basic residues" evidence="1">
    <location>
        <begin position="16"/>
        <end position="34"/>
    </location>
</feature>
<organism evidence="2">
    <name type="scientific">viral metagenome</name>
    <dbReference type="NCBI Taxonomy" id="1070528"/>
    <lineage>
        <taxon>unclassified sequences</taxon>
        <taxon>metagenomes</taxon>
        <taxon>organismal metagenomes</taxon>
    </lineage>
</organism>
<feature type="region of interest" description="Disordered" evidence="1">
    <location>
        <begin position="1455"/>
        <end position="1539"/>
    </location>
</feature>